<feature type="transmembrane region" description="Helical" evidence="11">
    <location>
        <begin position="164"/>
        <end position="183"/>
    </location>
</feature>
<keyword evidence="10" id="KW-0066">ATP synthesis</keyword>
<evidence type="ECO:0000256" key="2">
    <source>
        <dbReference type="ARBA" id="ARBA00006810"/>
    </source>
</evidence>
<evidence type="ECO:0000256" key="7">
    <source>
        <dbReference type="ARBA" id="ARBA00022989"/>
    </source>
</evidence>
<dbReference type="Gene3D" id="1.20.120.220">
    <property type="entry name" value="ATP synthase, F0 complex, subunit A"/>
    <property type="match status" value="1"/>
</dbReference>
<dbReference type="AlphaFoldDB" id="F8J481"/>
<evidence type="ECO:0000256" key="10">
    <source>
        <dbReference type="ARBA" id="ARBA00023310"/>
    </source>
</evidence>
<proteinExistence type="inferred from homology"/>
<evidence type="ECO:0000256" key="8">
    <source>
        <dbReference type="ARBA" id="ARBA00023065"/>
    </source>
</evidence>
<evidence type="ECO:0000256" key="5">
    <source>
        <dbReference type="ARBA" id="ARBA00022692"/>
    </source>
</evidence>
<feature type="transmembrane region" description="Helical" evidence="11">
    <location>
        <begin position="195"/>
        <end position="216"/>
    </location>
</feature>
<accession>F8J481</accession>
<feature type="transmembrane region" description="Helical" evidence="11">
    <location>
        <begin position="38"/>
        <end position="58"/>
    </location>
</feature>
<reference evidence="12" key="1">
    <citation type="journal article" date="2011" name="BMC Evol. Biol.">
        <title>The enigmatic mitochondrial genome of Rhabdopleura compacta (Pterobranchia) reveals insights into selection of an efficient tRNA system and supports monophyly of Ambulacraria.</title>
        <authorList>
            <person name="Perseke M."/>
            <person name="Hetmank J."/>
            <person name="Bernt M."/>
            <person name="Stadler P.F."/>
            <person name="Schlegel M."/>
            <person name="Bernhard D."/>
        </authorList>
    </citation>
    <scope>NUCLEOTIDE SEQUENCE</scope>
</reference>
<keyword evidence="8" id="KW-0406">Ion transport</keyword>
<dbReference type="InterPro" id="IPR035908">
    <property type="entry name" value="F0_ATP_A_sf"/>
</dbReference>
<dbReference type="Pfam" id="PF00119">
    <property type="entry name" value="ATP-synt_A"/>
    <property type="match status" value="1"/>
</dbReference>
<feature type="transmembrane region" description="Helical" evidence="11">
    <location>
        <begin position="135"/>
        <end position="157"/>
    </location>
</feature>
<feature type="transmembrane region" description="Helical" evidence="11">
    <location>
        <begin position="70"/>
        <end position="88"/>
    </location>
</feature>
<keyword evidence="3" id="KW-0813">Transport</keyword>
<dbReference type="GO" id="GO:0015986">
    <property type="term" value="P:proton motive force-driven ATP synthesis"/>
    <property type="evidence" value="ECO:0007669"/>
    <property type="project" value="InterPro"/>
</dbReference>
<dbReference type="InterPro" id="IPR000568">
    <property type="entry name" value="ATP_synth_F0_asu"/>
</dbReference>
<dbReference type="EMBL" id="FN908482">
    <property type="protein sequence ID" value="CBM43255.2"/>
    <property type="molecule type" value="Genomic_DNA"/>
</dbReference>
<keyword evidence="6" id="KW-0375">Hydrogen ion transport</keyword>
<gene>
    <name evidence="12" type="primary">ATPase 6</name>
</gene>
<evidence type="ECO:0000256" key="3">
    <source>
        <dbReference type="ARBA" id="ARBA00022448"/>
    </source>
</evidence>
<sequence length="280" mass="31813">MFFHDALGQFHSLGGLIPGLGFVLIFVYLVLSFIFRDCFIISGYLCYFFFSSLGWFFSQWPWVSSCFWRFFFSTMYFSFIVVGAFSWFPGNCVWASSFGAVLGLALPLWVVSLLTSWREGFDYWLSSHLPPGLPLWARFLVVPASVFSTFVQAPVLALRLCCNLVAGHILLYFIGYGIYYFLFSSKVLVTGFNLSLWYSILGFLGDGSILGSVIIFSILGETLLVGVLVIFFCLFSLAGFVWFLEVIKVFVQSYVFVFLLVQYSSGSQISNIKESWNLKF</sequence>
<keyword evidence="12" id="KW-0496">Mitochondrion</keyword>
<evidence type="ECO:0000256" key="11">
    <source>
        <dbReference type="SAM" id="Phobius"/>
    </source>
</evidence>
<evidence type="ECO:0000256" key="1">
    <source>
        <dbReference type="ARBA" id="ARBA00004141"/>
    </source>
</evidence>
<dbReference type="GO" id="GO:0015078">
    <property type="term" value="F:proton transmembrane transporter activity"/>
    <property type="evidence" value="ECO:0007669"/>
    <property type="project" value="InterPro"/>
</dbReference>
<keyword evidence="4" id="KW-0138">CF(0)</keyword>
<feature type="transmembrane region" description="Helical" evidence="11">
    <location>
        <begin position="223"/>
        <end position="243"/>
    </location>
</feature>
<feature type="transmembrane region" description="Helical" evidence="11">
    <location>
        <begin position="12"/>
        <end position="31"/>
    </location>
</feature>
<comment type="similarity">
    <text evidence="2">Belongs to the ATPase A chain family.</text>
</comment>
<dbReference type="SUPFAM" id="SSF81336">
    <property type="entry name" value="F1F0 ATP synthase subunit A"/>
    <property type="match status" value="1"/>
</dbReference>
<organism evidence="12">
    <name type="scientific">Rhabdopleura compacta</name>
    <dbReference type="NCBI Taxonomy" id="638968"/>
    <lineage>
        <taxon>Eukaryota</taxon>
        <taxon>Metazoa</taxon>
        <taxon>Hemichordata</taxon>
        <taxon>Pterobranchia</taxon>
        <taxon>Rhabdopleurida</taxon>
        <taxon>Rhabdopleuridae</taxon>
        <taxon>Rhabdopleura</taxon>
    </lineage>
</organism>
<comment type="subcellular location">
    <subcellularLocation>
        <location evidence="1">Membrane</location>
        <topology evidence="1">Multi-pass membrane protein</topology>
    </subcellularLocation>
</comment>
<name>F8J481_RHACM</name>
<protein>
    <submittedName>
        <fullName evidence="12">ATPase subunit 6</fullName>
    </submittedName>
</protein>
<evidence type="ECO:0000256" key="9">
    <source>
        <dbReference type="ARBA" id="ARBA00023136"/>
    </source>
</evidence>
<geneLocation type="mitochondrion" evidence="12"/>
<evidence type="ECO:0000256" key="6">
    <source>
        <dbReference type="ARBA" id="ARBA00022781"/>
    </source>
</evidence>
<evidence type="ECO:0000313" key="12">
    <source>
        <dbReference type="EMBL" id="CBM43255.2"/>
    </source>
</evidence>
<dbReference type="GO" id="GO:0045259">
    <property type="term" value="C:proton-transporting ATP synthase complex"/>
    <property type="evidence" value="ECO:0007669"/>
    <property type="project" value="UniProtKB-KW"/>
</dbReference>
<feature type="transmembrane region" description="Helical" evidence="11">
    <location>
        <begin position="95"/>
        <end position="115"/>
    </location>
</feature>
<keyword evidence="7 11" id="KW-1133">Transmembrane helix</keyword>
<keyword evidence="9 11" id="KW-0472">Membrane</keyword>
<keyword evidence="5 11" id="KW-0812">Transmembrane</keyword>
<evidence type="ECO:0000256" key="4">
    <source>
        <dbReference type="ARBA" id="ARBA00022547"/>
    </source>
</evidence>